<evidence type="ECO:0000256" key="1">
    <source>
        <dbReference type="ARBA" id="ARBA00001966"/>
    </source>
</evidence>
<evidence type="ECO:0000256" key="2">
    <source>
        <dbReference type="ARBA" id="ARBA00022691"/>
    </source>
</evidence>
<keyword evidence="5" id="KW-0411">Iron-sulfur</keyword>
<dbReference type="PROSITE" id="PS51918">
    <property type="entry name" value="RADICAL_SAM"/>
    <property type="match status" value="1"/>
</dbReference>
<dbReference type="AlphaFoldDB" id="A0A2W5MY39"/>
<dbReference type="PANTHER" id="PTHR43273">
    <property type="entry name" value="ANAEROBIC SULFATASE-MATURATING ENZYME HOMOLOG ASLB-RELATED"/>
    <property type="match status" value="1"/>
</dbReference>
<evidence type="ECO:0000313" key="7">
    <source>
        <dbReference type="EMBL" id="PZQ46096.1"/>
    </source>
</evidence>
<dbReference type="NCBIfam" id="TIGR03978">
    <property type="entry name" value="rSAM_paired_1"/>
    <property type="match status" value="1"/>
</dbReference>
<keyword evidence="2" id="KW-0949">S-adenosyl-L-methionine</keyword>
<keyword evidence="4" id="KW-0408">Iron</keyword>
<gene>
    <name evidence="7" type="primary">hxsB</name>
    <name evidence="7" type="ORF">DI556_21310</name>
</gene>
<dbReference type="Proteomes" id="UP000249185">
    <property type="component" value="Unassembled WGS sequence"/>
</dbReference>
<dbReference type="SFLD" id="SFLDG01386">
    <property type="entry name" value="main_SPASM_domain-containing"/>
    <property type="match status" value="1"/>
</dbReference>
<dbReference type="Gene3D" id="3.20.20.70">
    <property type="entry name" value="Aldolase class I"/>
    <property type="match status" value="1"/>
</dbReference>
<dbReference type="SUPFAM" id="SSF102114">
    <property type="entry name" value="Radical SAM enzymes"/>
    <property type="match status" value="1"/>
</dbReference>
<comment type="caution">
    <text evidence="7">The sequence shown here is derived from an EMBL/GenBank/DDBJ whole genome shotgun (WGS) entry which is preliminary data.</text>
</comment>
<evidence type="ECO:0000259" key="6">
    <source>
        <dbReference type="PROSITE" id="PS51918"/>
    </source>
</evidence>
<protein>
    <submittedName>
        <fullName evidence="7">His-Xaa-Ser system radical SAM maturase HxsB</fullName>
    </submittedName>
</protein>
<accession>A0A2W5MY39</accession>
<evidence type="ECO:0000256" key="4">
    <source>
        <dbReference type="ARBA" id="ARBA00023004"/>
    </source>
</evidence>
<dbReference type="SFLD" id="SFLDG01384">
    <property type="entry name" value="thioether_bond_formation_requi"/>
    <property type="match status" value="1"/>
</dbReference>
<sequence>MMQVWPLRFRDLDDHRAILADDSGAYFLAENEFVERYARDALTPSEERFLREKGHAFERAGDLAHTGFLARWSRRQYVGGGSAYLILIPTLRCDLKCSYCQVSRVPHAAQGFDWNEETLQKVLGFLDSLPVEEIQIEFQGGEPFLRLDLLEAVAAFARRRFRRVRFVVCSNLQTLDEDILAFLDSEDVLISTSLDGPHQVHTRNRTADSALTEAFLSNLEQVIGLIGPGRVSALPTIDMEEPPDPEGLIAAYEAFGFTSLYLRPVNYQGFARKSHPKARASAAWNDYYRDFIKALIARNARTGRVMEEFYLAHCLRRILASGMDSHTDLRNPNVPTGANAVIDFDGQIYPSDEARMLARVRQVDLSIGNVSDGLDQEKLALLAPGHINNFDPDCIHCPYQPFCGTDPIDDLSRSGRIDMPRHETWFCQRHLAVFDLAMKLLYSFDPSVEFTLSRWLGLESVPEGLRPVVP</sequence>
<dbReference type="SFLD" id="SFLDG01067">
    <property type="entry name" value="SPASM/twitch_domain_containing"/>
    <property type="match status" value="1"/>
</dbReference>
<dbReference type="GO" id="GO:0046872">
    <property type="term" value="F:metal ion binding"/>
    <property type="evidence" value="ECO:0007669"/>
    <property type="project" value="UniProtKB-KW"/>
</dbReference>
<evidence type="ECO:0000313" key="8">
    <source>
        <dbReference type="Proteomes" id="UP000249185"/>
    </source>
</evidence>
<dbReference type="InterPro" id="IPR024023">
    <property type="entry name" value="rSAM_paired_HxsB"/>
</dbReference>
<evidence type="ECO:0000256" key="5">
    <source>
        <dbReference type="ARBA" id="ARBA00023014"/>
    </source>
</evidence>
<dbReference type="Pfam" id="PF04055">
    <property type="entry name" value="Radical_SAM"/>
    <property type="match status" value="1"/>
</dbReference>
<dbReference type="InterPro" id="IPR007197">
    <property type="entry name" value="rSAM"/>
</dbReference>
<feature type="domain" description="Radical SAM core" evidence="6">
    <location>
        <begin position="77"/>
        <end position="312"/>
    </location>
</feature>
<dbReference type="InterPro" id="IPR058240">
    <property type="entry name" value="rSAM_sf"/>
</dbReference>
<dbReference type="InterPro" id="IPR013785">
    <property type="entry name" value="Aldolase_TIM"/>
</dbReference>
<dbReference type="InterPro" id="IPR023867">
    <property type="entry name" value="Sulphatase_maturase_rSAM"/>
</dbReference>
<name>A0A2W5MY39_RHOSU</name>
<proteinExistence type="predicted"/>
<dbReference type="CDD" id="cd01335">
    <property type="entry name" value="Radical_SAM"/>
    <property type="match status" value="1"/>
</dbReference>
<reference evidence="7 8" key="1">
    <citation type="submission" date="2017-08" db="EMBL/GenBank/DDBJ databases">
        <title>Infants hospitalized years apart are colonized by the same room-sourced microbial strains.</title>
        <authorList>
            <person name="Brooks B."/>
            <person name="Olm M.R."/>
            <person name="Firek B.A."/>
            <person name="Baker R."/>
            <person name="Thomas B.C."/>
            <person name="Morowitz M.J."/>
            <person name="Banfield J.F."/>
        </authorList>
    </citation>
    <scope>NUCLEOTIDE SEQUENCE [LARGE SCALE GENOMIC DNA]</scope>
    <source>
        <strain evidence="7">S2_005_002_R2_34</strain>
    </source>
</reference>
<comment type="cofactor">
    <cofactor evidence="1">
        <name>[4Fe-4S] cluster</name>
        <dbReference type="ChEBI" id="CHEBI:49883"/>
    </cofactor>
</comment>
<dbReference type="GO" id="GO:0051536">
    <property type="term" value="F:iron-sulfur cluster binding"/>
    <property type="evidence" value="ECO:0007669"/>
    <property type="project" value="UniProtKB-KW"/>
</dbReference>
<dbReference type="SFLD" id="SFLDS00029">
    <property type="entry name" value="Radical_SAM"/>
    <property type="match status" value="1"/>
</dbReference>
<dbReference type="GO" id="GO:0016491">
    <property type="term" value="F:oxidoreductase activity"/>
    <property type="evidence" value="ECO:0007669"/>
    <property type="project" value="InterPro"/>
</dbReference>
<evidence type="ECO:0000256" key="3">
    <source>
        <dbReference type="ARBA" id="ARBA00022723"/>
    </source>
</evidence>
<keyword evidence="3" id="KW-0479">Metal-binding</keyword>
<dbReference type="PANTHER" id="PTHR43273:SF8">
    <property type="entry name" value="RADICAL SAM DOMAIN PROTEIN"/>
    <property type="match status" value="1"/>
</dbReference>
<dbReference type="EMBL" id="QFPW01000031">
    <property type="protein sequence ID" value="PZQ46096.1"/>
    <property type="molecule type" value="Genomic_DNA"/>
</dbReference>
<organism evidence="7 8">
    <name type="scientific">Rhodovulum sulfidophilum</name>
    <name type="common">Rhodobacter sulfidophilus</name>
    <dbReference type="NCBI Taxonomy" id="35806"/>
    <lineage>
        <taxon>Bacteria</taxon>
        <taxon>Pseudomonadati</taxon>
        <taxon>Pseudomonadota</taxon>
        <taxon>Alphaproteobacteria</taxon>
        <taxon>Rhodobacterales</taxon>
        <taxon>Paracoccaceae</taxon>
        <taxon>Rhodovulum</taxon>
    </lineage>
</organism>